<dbReference type="InterPro" id="IPR029787">
    <property type="entry name" value="Nucleotide_cyclase"/>
</dbReference>
<dbReference type="GO" id="GO:1902201">
    <property type="term" value="P:negative regulation of bacterial-type flagellum-dependent cell motility"/>
    <property type="evidence" value="ECO:0007669"/>
    <property type="project" value="TreeGrafter"/>
</dbReference>
<dbReference type="FunFam" id="3.30.70.270:FF:000001">
    <property type="entry name" value="Diguanylate cyclase domain protein"/>
    <property type="match status" value="1"/>
</dbReference>
<dbReference type="PANTHER" id="PTHR45138">
    <property type="entry name" value="REGULATORY COMPONENTS OF SENSORY TRANSDUCTION SYSTEM"/>
    <property type="match status" value="1"/>
</dbReference>
<dbReference type="SUPFAM" id="SSF55073">
    <property type="entry name" value="Nucleotide cyclase"/>
    <property type="match status" value="1"/>
</dbReference>
<dbReference type="InterPro" id="IPR000160">
    <property type="entry name" value="GGDEF_dom"/>
</dbReference>
<dbReference type="PANTHER" id="PTHR45138:SF9">
    <property type="entry name" value="DIGUANYLATE CYCLASE DGCM-RELATED"/>
    <property type="match status" value="1"/>
</dbReference>
<evidence type="ECO:0000256" key="2">
    <source>
        <dbReference type="ARBA" id="ARBA00034247"/>
    </source>
</evidence>
<dbReference type="Proteomes" id="UP000503820">
    <property type="component" value="Unassembled WGS sequence"/>
</dbReference>
<dbReference type="GO" id="GO:0005886">
    <property type="term" value="C:plasma membrane"/>
    <property type="evidence" value="ECO:0007669"/>
    <property type="project" value="TreeGrafter"/>
</dbReference>
<sequence length="262" mass="29192">MEWRFFGISRTRVKRLLQGVVLGLGAPAGWAIISALGDISPQHPQYLFWLFTYMTFGTISIFAVFGFIIGRHEQRFAELSFIDSLTSLYNTRFFHMRFRQELSRSARQHQPLALLIGDIDFFKRVNDTYGHQAGDGVLCQVAALLVSSVRDADVVARVGGEEFAVIVPATDSAGAMVLAERMRLNVKDASIWLDDSRSIRITMSFGISVYNGKDPIAEPDMLYGVADRALYRAKANGRNRVEMGRTDDEGGTEAAGPEMRKA</sequence>
<dbReference type="NCBIfam" id="TIGR00254">
    <property type="entry name" value="GGDEF"/>
    <property type="match status" value="1"/>
</dbReference>
<protein>
    <recommendedName>
        <fullName evidence="1">diguanylate cyclase</fullName>
        <ecNumber evidence="1">2.7.7.65</ecNumber>
    </recommendedName>
</protein>
<accession>A0A7J0BSM5</accession>
<evidence type="ECO:0000256" key="4">
    <source>
        <dbReference type="SAM" id="Phobius"/>
    </source>
</evidence>
<dbReference type="GO" id="GO:0043709">
    <property type="term" value="P:cell adhesion involved in single-species biofilm formation"/>
    <property type="evidence" value="ECO:0007669"/>
    <property type="project" value="TreeGrafter"/>
</dbReference>
<comment type="catalytic activity">
    <reaction evidence="2">
        <text>2 GTP = 3',3'-c-di-GMP + 2 diphosphate</text>
        <dbReference type="Rhea" id="RHEA:24898"/>
        <dbReference type="ChEBI" id="CHEBI:33019"/>
        <dbReference type="ChEBI" id="CHEBI:37565"/>
        <dbReference type="ChEBI" id="CHEBI:58805"/>
        <dbReference type="EC" id="2.7.7.65"/>
    </reaction>
</comment>
<dbReference type="AlphaFoldDB" id="A0A7J0BSM5"/>
<reference evidence="6 7" key="1">
    <citation type="submission" date="2020-05" db="EMBL/GenBank/DDBJ databases">
        <title>Draft genome sequence of Desulfovibrio psychrotolerans JS1T.</title>
        <authorList>
            <person name="Ueno A."/>
            <person name="Tamazawa S."/>
            <person name="Tamamura S."/>
            <person name="Murakami T."/>
            <person name="Kiyama T."/>
            <person name="Inomata H."/>
            <person name="Amano Y."/>
            <person name="Miyakawa K."/>
            <person name="Tamaki H."/>
            <person name="Naganuma T."/>
            <person name="Kaneko K."/>
        </authorList>
    </citation>
    <scope>NUCLEOTIDE SEQUENCE [LARGE SCALE GENOMIC DNA]</scope>
    <source>
        <strain evidence="6 7">JS1</strain>
    </source>
</reference>
<organism evidence="6 7">
    <name type="scientific">Desulfovibrio psychrotolerans</name>
    <dbReference type="NCBI Taxonomy" id="415242"/>
    <lineage>
        <taxon>Bacteria</taxon>
        <taxon>Pseudomonadati</taxon>
        <taxon>Thermodesulfobacteriota</taxon>
        <taxon>Desulfovibrionia</taxon>
        <taxon>Desulfovibrionales</taxon>
        <taxon>Desulfovibrionaceae</taxon>
        <taxon>Desulfovibrio</taxon>
    </lineage>
</organism>
<keyword evidence="7" id="KW-1185">Reference proteome</keyword>
<gene>
    <name evidence="6" type="ORF">DSM19430T_08290</name>
</gene>
<keyword evidence="4" id="KW-0472">Membrane</keyword>
<dbReference type="CDD" id="cd01949">
    <property type="entry name" value="GGDEF"/>
    <property type="match status" value="1"/>
</dbReference>
<dbReference type="RefSeq" id="WP_174408823.1">
    <property type="nucleotide sequence ID" value="NZ_BLVP01000002.1"/>
</dbReference>
<proteinExistence type="predicted"/>
<comment type="caution">
    <text evidence="6">The sequence shown here is derived from an EMBL/GenBank/DDBJ whole genome shotgun (WGS) entry which is preliminary data.</text>
</comment>
<evidence type="ECO:0000313" key="7">
    <source>
        <dbReference type="Proteomes" id="UP000503820"/>
    </source>
</evidence>
<dbReference type="Gene3D" id="3.30.70.270">
    <property type="match status" value="1"/>
</dbReference>
<feature type="transmembrane region" description="Helical" evidence="4">
    <location>
        <begin position="47"/>
        <end position="69"/>
    </location>
</feature>
<dbReference type="GO" id="GO:0052621">
    <property type="term" value="F:diguanylate cyclase activity"/>
    <property type="evidence" value="ECO:0007669"/>
    <property type="project" value="UniProtKB-EC"/>
</dbReference>
<feature type="domain" description="GGDEF" evidence="5">
    <location>
        <begin position="110"/>
        <end position="246"/>
    </location>
</feature>
<dbReference type="InterPro" id="IPR043128">
    <property type="entry name" value="Rev_trsase/Diguanyl_cyclase"/>
</dbReference>
<evidence type="ECO:0000313" key="6">
    <source>
        <dbReference type="EMBL" id="GFM36145.1"/>
    </source>
</evidence>
<evidence type="ECO:0000259" key="5">
    <source>
        <dbReference type="PROSITE" id="PS50887"/>
    </source>
</evidence>
<dbReference type="PROSITE" id="PS50887">
    <property type="entry name" value="GGDEF"/>
    <property type="match status" value="1"/>
</dbReference>
<evidence type="ECO:0000256" key="1">
    <source>
        <dbReference type="ARBA" id="ARBA00012528"/>
    </source>
</evidence>
<feature type="region of interest" description="Disordered" evidence="3">
    <location>
        <begin position="241"/>
        <end position="262"/>
    </location>
</feature>
<dbReference type="EMBL" id="BLVP01000002">
    <property type="protein sequence ID" value="GFM36145.1"/>
    <property type="molecule type" value="Genomic_DNA"/>
</dbReference>
<dbReference type="EC" id="2.7.7.65" evidence="1"/>
<keyword evidence="4" id="KW-1133">Transmembrane helix</keyword>
<name>A0A7J0BSM5_9BACT</name>
<dbReference type="SMART" id="SM00267">
    <property type="entry name" value="GGDEF"/>
    <property type="match status" value="1"/>
</dbReference>
<keyword evidence="4" id="KW-0812">Transmembrane</keyword>
<evidence type="ECO:0000256" key="3">
    <source>
        <dbReference type="SAM" id="MobiDB-lite"/>
    </source>
</evidence>
<dbReference type="Pfam" id="PF00990">
    <property type="entry name" value="GGDEF"/>
    <property type="match status" value="1"/>
</dbReference>
<dbReference type="InterPro" id="IPR050469">
    <property type="entry name" value="Diguanylate_Cyclase"/>
</dbReference>